<keyword evidence="4" id="KW-1185">Reference proteome</keyword>
<feature type="domain" description="Methyltransferase type 11" evidence="1">
    <location>
        <begin position="39"/>
        <end position="128"/>
    </location>
</feature>
<name>A0AAX6HP29_IRIPA</name>
<evidence type="ECO:0000313" key="4">
    <source>
        <dbReference type="Proteomes" id="UP001140949"/>
    </source>
</evidence>
<dbReference type="Proteomes" id="UP001140949">
    <property type="component" value="Unassembled WGS sequence"/>
</dbReference>
<dbReference type="GO" id="GO:0008757">
    <property type="term" value="F:S-adenosylmethionine-dependent methyltransferase activity"/>
    <property type="evidence" value="ECO:0007669"/>
    <property type="project" value="InterPro"/>
</dbReference>
<proteinExistence type="predicted"/>
<gene>
    <name evidence="3" type="ORF">M6B38_301130</name>
    <name evidence="2" type="ORF">M6B38_368365</name>
</gene>
<dbReference type="Gene3D" id="3.40.50.150">
    <property type="entry name" value="Vaccinia Virus protein VP39"/>
    <property type="match status" value="1"/>
</dbReference>
<evidence type="ECO:0000313" key="2">
    <source>
        <dbReference type="EMBL" id="KAJ6827340.1"/>
    </source>
</evidence>
<dbReference type="AlphaFoldDB" id="A0AAX6HP29"/>
<dbReference type="GO" id="GO:0032259">
    <property type="term" value="P:methylation"/>
    <property type="evidence" value="ECO:0007669"/>
    <property type="project" value="UniProtKB-KW"/>
</dbReference>
<evidence type="ECO:0000313" key="3">
    <source>
        <dbReference type="EMBL" id="KAJ6842401.1"/>
    </source>
</evidence>
<organism evidence="3 4">
    <name type="scientific">Iris pallida</name>
    <name type="common">Sweet iris</name>
    <dbReference type="NCBI Taxonomy" id="29817"/>
    <lineage>
        <taxon>Eukaryota</taxon>
        <taxon>Viridiplantae</taxon>
        <taxon>Streptophyta</taxon>
        <taxon>Embryophyta</taxon>
        <taxon>Tracheophyta</taxon>
        <taxon>Spermatophyta</taxon>
        <taxon>Magnoliopsida</taxon>
        <taxon>Liliopsida</taxon>
        <taxon>Asparagales</taxon>
        <taxon>Iridaceae</taxon>
        <taxon>Iridoideae</taxon>
        <taxon>Irideae</taxon>
        <taxon>Iris</taxon>
    </lineage>
</organism>
<dbReference type="InterPro" id="IPR029063">
    <property type="entry name" value="SAM-dependent_MTases_sf"/>
</dbReference>
<dbReference type="PANTHER" id="PTHR45180">
    <property type="entry name" value="OS01G0307686 PROTEIN"/>
    <property type="match status" value="1"/>
</dbReference>
<keyword evidence="3" id="KW-0489">Methyltransferase</keyword>
<reference evidence="3" key="2">
    <citation type="submission" date="2023-04" db="EMBL/GenBank/DDBJ databases">
        <authorList>
            <person name="Bruccoleri R.E."/>
            <person name="Oakeley E.J."/>
            <person name="Faust A.-M."/>
            <person name="Dessus-Babus S."/>
            <person name="Altorfer M."/>
            <person name="Burckhardt D."/>
            <person name="Oertli M."/>
            <person name="Naumann U."/>
            <person name="Petersen F."/>
            <person name="Wong J."/>
        </authorList>
    </citation>
    <scope>NUCLEOTIDE SEQUENCE</scope>
    <source>
        <strain evidence="3">GSM-AAB239-AS_SAM_17_03QT</strain>
        <tissue evidence="3">Leaf</tissue>
    </source>
</reference>
<sequence length="263" mass="30217">MADLFHVQADKYAEARPTYPPELFEFIASKTPQHLLAWDVGTGNGQAAVPLSKLFENVVATDSSEQQLSFAPKLPNIRYRHLPSSTSTDDIQLHVGPRGSVDLITVAQALHWFDLPVFYDRVRFALRPHRGVFAAWCYTEPRVDEQVDVLFGRLYNELAGPFWAPERKIVDGEYRSIEFPFDPMEGMEGSTGPVEFVAEREMDLDTYFTYLRSWSAYQTARRRGFELLSDDLLADFERAWGGDRKVVKAVRYRIFLRIGKVRD</sequence>
<protein>
    <submittedName>
        <fullName evidence="3">Methyltransferase</fullName>
    </submittedName>
</protein>
<dbReference type="InterPro" id="IPR013216">
    <property type="entry name" value="Methyltransf_11"/>
</dbReference>
<dbReference type="PANTHER" id="PTHR45180:SF1">
    <property type="entry name" value="OS01G0307686 PROTEIN"/>
    <property type="match status" value="1"/>
</dbReference>
<dbReference type="EMBL" id="JANAVB010020396">
    <property type="protein sequence ID" value="KAJ6827340.1"/>
    <property type="molecule type" value="Genomic_DNA"/>
</dbReference>
<keyword evidence="3" id="KW-0808">Transferase</keyword>
<reference evidence="3" key="1">
    <citation type="journal article" date="2023" name="GigaByte">
        <title>Genome assembly of the bearded iris, Iris pallida Lam.</title>
        <authorList>
            <person name="Bruccoleri R.E."/>
            <person name="Oakeley E.J."/>
            <person name="Faust A.M.E."/>
            <person name="Altorfer M."/>
            <person name="Dessus-Babus S."/>
            <person name="Burckhardt D."/>
            <person name="Oertli M."/>
            <person name="Naumann U."/>
            <person name="Petersen F."/>
            <person name="Wong J."/>
        </authorList>
    </citation>
    <scope>NUCLEOTIDE SEQUENCE</scope>
    <source>
        <strain evidence="3">GSM-AAB239-AS_SAM_17_03QT</strain>
    </source>
</reference>
<dbReference type="CDD" id="cd02440">
    <property type="entry name" value="AdoMet_MTases"/>
    <property type="match status" value="1"/>
</dbReference>
<dbReference type="EMBL" id="JANAVB010007600">
    <property type="protein sequence ID" value="KAJ6842401.1"/>
    <property type="molecule type" value="Genomic_DNA"/>
</dbReference>
<dbReference type="Pfam" id="PF08241">
    <property type="entry name" value="Methyltransf_11"/>
    <property type="match status" value="1"/>
</dbReference>
<dbReference type="SUPFAM" id="SSF53335">
    <property type="entry name" value="S-adenosyl-L-methionine-dependent methyltransferases"/>
    <property type="match status" value="1"/>
</dbReference>
<accession>A0AAX6HP29</accession>
<comment type="caution">
    <text evidence="3">The sequence shown here is derived from an EMBL/GenBank/DDBJ whole genome shotgun (WGS) entry which is preliminary data.</text>
</comment>
<evidence type="ECO:0000259" key="1">
    <source>
        <dbReference type="Pfam" id="PF08241"/>
    </source>
</evidence>